<dbReference type="InterPro" id="IPR013892">
    <property type="entry name" value="Cyt_c_biogenesis_Cmc1-like"/>
</dbReference>
<evidence type="ECO:0000256" key="2">
    <source>
        <dbReference type="ARBA" id="ARBA00023157"/>
    </source>
</evidence>
<proteinExistence type="inferred from homology"/>
<keyword evidence="5" id="KW-1185">Reference proteome</keyword>
<dbReference type="EMBL" id="JAULSY010000032">
    <property type="protein sequence ID" value="KAK0670432.1"/>
    <property type="molecule type" value="Genomic_DNA"/>
</dbReference>
<dbReference type="GO" id="GO:0005743">
    <property type="term" value="C:mitochondrial inner membrane"/>
    <property type="evidence" value="ECO:0007669"/>
    <property type="project" value="UniProtKB-SubCell"/>
</dbReference>
<keyword evidence="3" id="KW-0143">Chaperone</keyword>
<keyword evidence="3" id="KW-0472">Membrane</keyword>
<keyword evidence="2" id="KW-1015">Disulfide bond</keyword>
<evidence type="ECO:0000313" key="4">
    <source>
        <dbReference type="EMBL" id="KAK0670432.1"/>
    </source>
</evidence>
<evidence type="ECO:0000256" key="1">
    <source>
        <dbReference type="ARBA" id="ARBA00007347"/>
    </source>
</evidence>
<comment type="function">
    <text evidence="3">Required for mitochondrial cytochrome c oxidase (COX) assembly and respiration.</text>
</comment>
<evidence type="ECO:0000313" key="5">
    <source>
        <dbReference type="Proteomes" id="UP001174997"/>
    </source>
</evidence>
<evidence type="ECO:0000256" key="3">
    <source>
        <dbReference type="RuleBase" id="RU364104"/>
    </source>
</evidence>
<comment type="caution">
    <text evidence="4">The sequence shown here is derived from an EMBL/GenBank/DDBJ whole genome shotgun (WGS) entry which is preliminary data.</text>
</comment>
<gene>
    <name evidence="4" type="ORF">QBC41DRAFT_355105</name>
</gene>
<comment type="similarity">
    <text evidence="1 3">Belongs to the CMC family.</text>
</comment>
<reference evidence="4" key="1">
    <citation type="submission" date="2023-06" db="EMBL/GenBank/DDBJ databases">
        <title>Genome-scale phylogeny and comparative genomics of the fungal order Sordariales.</title>
        <authorList>
            <consortium name="Lawrence Berkeley National Laboratory"/>
            <person name="Hensen N."/>
            <person name="Bonometti L."/>
            <person name="Westerberg I."/>
            <person name="Brannstrom I.O."/>
            <person name="Guillou S."/>
            <person name="Cros-Aarteil S."/>
            <person name="Calhoun S."/>
            <person name="Haridas S."/>
            <person name="Kuo A."/>
            <person name="Mondo S."/>
            <person name="Pangilinan J."/>
            <person name="Riley R."/>
            <person name="Labutti K."/>
            <person name="Andreopoulos B."/>
            <person name="Lipzen A."/>
            <person name="Chen C."/>
            <person name="Yanf M."/>
            <person name="Daum C."/>
            <person name="Ng V."/>
            <person name="Clum A."/>
            <person name="Steindorff A."/>
            <person name="Ohm R."/>
            <person name="Martin F."/>
            <person name="Silar P."/>
            <person name="Natvig D."/>
            <person name="Lalanne C."/>
            <person name="Gautier V."/>
            <person name="Ament-Velasquez S.L."/>
            <person name="Kruys A."/>
            <person name="Hutchinson M.I."/>
            <person name="Powell A.J."/>
            <person name="Barry K."/>
            <person name="Miller A.N."/>
            <person name="Grigoriev I.V."/>
            <person name="Debuchy R."/>
            <person name="Gladieux P."/>
            <person name="Thoren M.H."/>
            <person name="Johannesson H."/>
        </authorList>
    </citation>
    <scope>NUCLEOTIDE SEQUENCE</scope>
    <source>
        <strain evidence="4">CBS 307.81</strain>
    </source>
</reference>
<sequence length="80" mass="9311">MHPLLHTKDNVACKDLMIALDECHMRGFLWKSMGMCNDAKEELSACLRAERWKTQSFNRNGVADKKDKIRQAWKDVDENS</sequence>
<organism evidence="4 5">
    <name type="scientific">Cercophora samala</name>
    <dbReference type="NCBI Taxonomy" id="330535"/>
    <lineage>
        <taxon>Eukaryota</taxon>
        <taxon>Fungi</taxon>
        <taxon>Dikarya</taxon>
        <taxon>Ascomycota</taxon>
        <taxon>Pezizomycotina</taxon>
        <taxon>Sordariomycetes</taxon>
        <taxon>Sordariomycetidae</taxon>
        <taxon>Sordariales</taxon>
        <taxon>Lasiosphaeriaceae</taxon>
        <taxon>Cercophora</taxon>
    </lineage>
</organism>
<protein>
    <recommendedName>
        <fullName evidence="3">COX assembly mitochondrial protein</fullName>
    </recommendedName>
</protein>
<dbReference type="AlphaFoldDB" id="A0AA39ZH01"/>
<keyword evidence="3" id="KW-0496">Mitochondrion</keyword>
<keyword evidence="3" id="KW-0999">Mitochondrion inner membrane</keyword>
<dbReference type="Pfam" id="PF08583">
    <property type="entry name" value="Cmc1"/>
    <property type="match status" value="1"/>
</dbReference>
<dbReference type="Proteomes" id="UP001174997">
    <property type="component" value="Unassembled WGS sequence"/>
</dbReference>
<name>A0AA39ZH01_9PEZI</name>
<accession>A0AA39ZH01</accession>
<comment type="subcellular location">
    <subcellularLocation>
        <location evidence="3">Mitochondrion inner membrane</location>
    </subcellularLocation>
</comment>